<dbReference type="InterPro" id="IPR046960">
    <property type="entry name" value="PPR_At4g14850-like_plant"/>
</dbReference>
<dbReference type="Gene3D" id="1.25.40.10">
    <property type="entry name" value="Tetratricopeptide repeat domain"/>
    <property type="match status" value="3"/>
</dbReference>
<dbReference type="Pfam" id="PF01535">
    <property type="entry name" value="PPR"/>
    <property type="match status" value="7"/>
</dbReference>
<keyword evidence="4" id="KW-1185">Reference proteome</keyword>
<evidence type="ECO:0000256" key="2">
    <source>
        <dbReference type="PROSITE-ProRule" id="PRU00708"/>
    </source>
</evidence>
<accession>A0A2G5EAY0</accession>
<dbReference type="GO" id="GO:0003723">
    <property type="term" value="F:RNA binding"/>
    <property type="evidence" value="ECO:0007669"/>
    <property type="project" value="InterPro"/>
</dbReference>
<feature type="repeat" description="PPR" evidence="2">
    <location>
        <begin position="146"/>
        <end position="181"/>
    </location>
</feature>
<reference evidence="3 4" key="1">
    <citation type="submission" date="2017-09" db="EMBL/GenBank/DDBJ databases">
        <title>WGS assembly of Aquilegia coerulea Goldsmith.</title>
        <authorList>
            <person name="Hodges S."/>
            <person name="Kramer E."/>
            <person name="Nordborg M."/>
            <person name="Tomkins J."/>
            <person name="Borevitz J."/>
            <person name="Derieg N."/>
            <person name="Yan J."/>
            <person name="Mihaltcheva S."/>
            <person name="Hayes R.D."/>
            <person name="Rokhsar D."/>
        </authorList>
    </citation>
    <scope>NUCLEOTIDE SEQUENCE [LARGE SCALE GENOMIC DNA]</scope>
    <source>
        <strain evidence="4">cv. Goldsmith</strain>
    </source>
</reference>
<evidence type="ECO:0000256" key="1">
    <source>
        <dbReference type="ARBA" id="ARBA00022737"/>
    </source>
</evidence>
<evidence type="ECO:0008006" key="5">
    <source>
        <dbReference type="Google" id="ProtNLM"/>
    </source>
</evidence>
<dbReference type="AlphaFoldDB" id="A0A2G5EAY0"/>
<organism evidence="3 4">
    <name type="scientific">Aquilegia coerulea</name>
    <name type="common">Rocky mountain columbine</name>
    <dbReference type="NCBI Taxonomy" id="218851"/>
    <lineage>
        <taxon>Eukaryota</taxon>
        <taxon>Viridiplantae</taxon>
        <taxon>Streptophyta</taxon>
        <taxon>Embryophyta</taxon>
        <taxon>Tracheophyta</taxon>
        <taxon>Spermatophyta</taxon>
        <taxon>Magnoliopsida</taxon>
        <taxon>Ranunculales</taxon>
        <taxon>Ranunculaceae</taxon>
        <taxon>Thalictroideae</taxon>
        <taxon>Aquilegia</taxon>
    </lineage>
</organism>
<dbReference type="PROSITE" id="PS51375">
    <property type="entry name" value="PPR"/>
    <property type="match status" value="3"/>
</dbReference>
<keyword evidence="1" id="KW-0677">Repeat</keyword>
<dbReference type="OrthoDB" id="185373at2759"/>
<feature type="repeat" description="PPR" evidence="2">
    <location>
        <begin position="385"/>
        <end position="419"/>
    </location>
</feature>
<dbReference type="PANTHER" id="PTHR47926:SF426">
    <property type="entry name" value="TETRATRICOPEPTIDE-LIKE HELICAL DOMAIN SUPERFAMILY, DYW DOMAIN-CONTAINING PROTEIN"/>
    <property type="match status" value="1"/>
</dbReference>
<name>A0A2G5EAY0_AQUCA</name>
<dbReference type="InParanoid" id="A0A2G5EAY0"/>
<dbReference type="STRING" id="218851.A0A2G5EAY0"/>
<dbReference type="SUPFAM" id="SSF48452">
    <property type="entry name" value="TPR-like"/>
    <property type="match status" value="1"/>
</dbReference>
<dbReference type="EMBL" id="KZ305027">
    <property type="protein sequence ID" value="PIA52924.1"/>
    <property type="molecule type" value="Genomic_DNA"/>
</dbReference>
<dbReference type="InterPro" id="IPR046848">
    <property type="entry name" value="E_motif"/>
</dbReference>
<dbReference type="Pfam" id="PF20431">
    <property type="entry name" value="E_motif"/>
    <property type="match status" value="1"/>
</dbReference>
<dbReference type="PANTHER" id="PTHR47926">
    <property type="entry name" value="PENTATRICOPEPTIDE REPEAT-CONTAINING PROTEIN"/>
    <property type="match status" value="1"/>
</dbReference>
<dbReference type="FunFam" id="1.25.40.10:FF:000344">
    <property type="entry name" value="Pentatricopeptide repeat-containing protein"/>
    <property type="match status" value="1"/>
</dbReference>
<dbReference type="FunFam" id="1.25.40.10:FF:000090">
    <property type="entry name" value="Pentatricopeptide repeat-containing protein, chloroplastic"/>
    <property type="match status" value="1"/>
</dbReference>
<gene>
    <name evidence="3" type="ORF">AQUCO_01000646v1</name>
</gene>
<evidence type="ECO:0000313" key="4">
    <source>
        <dbReference type="Proteomes" id="UP000230069"/>
    </source>
</evidence>
<sequence>MFLHNSKHQLSLLSYTKLLAAHVNNARHEKALVLFQRMHANTFLQLDSFVYPLALKSCSALNLPQLGISIHTHTLKSCFLITSPFVSCALIDMYGKCVSLNLARKLFDEIPQRNVVMWNSMISLYLSSNHVDTALQLFEDIDVEPNASSFNSIIPALLKLDDGVTKALGFYRRMEQFDVKPNVITILALLPTCVGVAALNFVKEIHGYSIRNEFHSHLQLSSGLIEAYGQCGCLKNARYVFERLPDKDVVAWSSMVSSYALHGEAENALSIFREMELARVWPDEIAFLGVFKACAHGGLADEALRYFARMQNEYHVEASSQHYACLVDVLGRAGRLYEAYNIIRKMPMKATAKAWGALLASCRSHKEVELAEIAGNVLLEIEPNNAANYVLLASTYAGAGRFADAERVRKEMKKRGVKSLQGGSWVIRHE</sequence>
<dbReference type="InterPro" id="IPR011990">
    <property type="entry name" value="TPR-like_helical_dom_sf"/>
</dbReference>
<dbReference type="NCBIfam" id="TIGR00756">
    <property type="entry name" value="PPR"/>
    <property type="match status" value="3"/>
</dbReference>
<proteinExistence type="predicted"/>
<dbReference type="GO" id="GO:0009451">
    <property type="term" value="P:RNA modification"/>
    <property type="evidence" value="ECO:0007669"/>
    <property type="project" value="InterPro"/>
</dbReference>
<evidence type="ECO:0000313" key="3">
    <source>
        <dbReference type="EMBL" id="PIA52924.1"/>
    </source>
</evidence>
<dbReference type="Proteomes" id="UP000230069">
    <property type="component" value="Unassembled WGS sequence"/>
</dbReference>
<dbReference type="InterPro" id="IPR002885">
    <property type="entry name" value="PPR_rpt"/>
</dbReference>
<feature type="repeat" description="PPR" evidence="2">
    <location>
        <begin position="248"/>
        <end position="282"/>
    </location>
</feature>
<dbReference type="FunCoup" id="A0A2G5EAY0">
    <property type="interactions" value="149"/>
</dbReference>
<protein>
    <recommendedName>
        <fullName evidence="5">Pentacotripeptide-repeat region of PRORP domain-containing protein</fullName>
    </recommendedName>
</protein>